<proteinExistence type="predicted"/>
<dbReference type="AlphaFoldDB" id="A0A642V871"/>
<dbReference type="Proteomes" id="UP000761534">
    <property type="component" value="Unassembled WGS sequence"/>
</dbReference>
<sequence length="79" mass="8556">MGSVLYFPFDESSQSHGGAGGWPSANLTQKLIFWVQAPRPQGSLEAMGNGLFVEALKSHENQQGRPGRWGTTCPPRINA</sequence>
<dbReference type="EMBL" id="SWFS01000128">
    <property type="protein sequence ID" value="KAA8916038.1"/>
    <property type="molecule type" value="Genomic_DNA"/>
</dbReference>
<gene>
    <name evidence="2" type="ORF">TRICI_001853</name>
</gene>
<name>A0A642V871_9ASCO</name>
<comment type="caution">
    <text evidence="2">The sequence shown here is derived from an EMBL/GenBank/DDBJ whole genome shotgun (WGS) entry which is preliminary data.</text>
</comment>
<evidence type="ECO:0000256" key="1">
    <source>
        <dbReference type="SAM" id="MobiDB-lite"/>
    </source>
</evidence>
<evidence type="ECO:0000313" key="2">
    <source>
        <dbReference type="EMBL" id="KAA8916038.1"/>
    </source>
</evidence>
<protein>
    <submittedName>
        <fullName evidence="2">Uncharacterized protein</fullName>
    </submittedName>
</protein>
<accession>A0A642V871</accession>
<reference evidence="2" key="1">
    <citation type="journal article" date="2019" name="G3 (Bethesda)">
        <title>Genome Assemblies of Two Rare Opportunistic Yeast Pathogens: Diutina rugosa (syn. Candida rugosa) and Trichomonascus ciferrii (syn. Candida ciferrii).</title>
        <authorList>
            <person name="Mixao V."/>
            <person name="Saus E."/>
            <person name="Hansen A.P."/>
            <person name="Lass-Florl C."/>
            <person name="Gabaldon T."/>
        </authorList>
    </citation>
    <scope>NUCLEOTIDE SEQUENCE</scope>
    <source>
        <strain evidence="2">CBS 4856</strain>
    </source>
</reference>
<organism evidence="2 3">
    <name type="scientific">Trichomonascus ciferrii</name>
    <dbReference type="NCBI Taxonomy" id="44093"/>
    <lineage>
        <taxon>Eukaryota</taxon>
        <taxon>Fungi</taxon>
        <taxon>Dikarya</taxon>
        <taxon>Ascomycota</taxon>
        <taxon>Saccharomycotina</taxon>
        <taxon>Dipodascomycetes</taxon>
        <taxon>Dipodascales</taxon>
        <taxon>Trichomonascaceae</taxon>
        <taxon>Trichomonascus</taxon>
        <taxon>Trichomonascus ciferrii complex</taxon>
    </lineage>
</organism>
<evidence type="ECO:0000313" key="3">
    <source>
        <dbReference type="Proteomes" id="UP000761534"/>
    </source>
</evidence>
<keyword evidence="3" id="KW-1185">Reference proteome</keyword>
<feature type="region of interest" description="Disordered" evidence="1">
    <location>
        <begin position="58"/>
        <end position="79"/>
    </location>
</feature>
<dbReference type="VEuPathDB" id="FungiDB:TRICI_001853"/>